<name>A0ABR3VHZ7_9PEZI</name>
<organism evidence="1 2">
    <name type="scientific">Phialemonium thermophilum</name>
    <dbReference type="NCBI Taxonomy" id="223376"/>
    <lineage>
        <taxon>Eukaryota</taxon>
        <taxon>Fungi</taxon>
        <taxon>Dikarya</taxon>
        <taxon>Ascomycota</taxon>
        <taxon>Pezizomycotina</taxon>
        <taxon>Sordariomycetes</taxon>
        <taxon>Sordariomycetidae</taxon>
        <taxon>Cephalothecales</taxon>
        <taxon>Cephalothecaceae</taxon>
        <taxon>Phialemonium</taxon>
    </lineage>
</organism>
<dbReference type="Proteomes" id="UP001586593">
    <property type="component" value="Unassembled WGS sequence"/>
</dbReference>
<gene>
    <name evidence="1" type="ORF">VTK73DRAFT_3620</name>
</gene>
<keyword evidence="2" id="KW-1185">Reference proteome</keyword>
<reference evidence="1 2" key="1">
    <citation type="journal article" date="2024" name="Commun. Biol.">
        <title>Comparative genomic analysis of thermophilic fungi reveals convergent evolutionary adaptations and gene losses.</title>
        <authorList>
            <person name="Steindorff A.S."/>
            <person name="Aguilar-Pontes M.V."/>
            <person name="Robinson A.J."/>
            <person name="Andreopoulos B."/>
            <person name="LaButti K."/>
            <person name="Kuo A."/>
            <person name="Mondo S."/>
            <person name="Riley R."/>
            <person name="Otillar R."/>
            <person name="Haridas S."/>
            <person name="Lipzen A."/>
            <person name="Grimwood J."/>
            <person name="Schmutz J."/>
            <person name="Clum A."/>
            <person name="Reid I.D."/>
            <person name="Moisan M.C."/>
            <person name="Butler G."/>
            <person name="Nguyen T.T.M."/>
            <person name="Dewar K."/>
            <person name="Conant G."/>
            <person name="Drula E."/>
            <person name="Henrissat B."/>
            <person name="Hansel C."/>
            <person name="Singer S."/>
            <person name="Hutchinson M.I."/>
            <person name="de Vries R.P."/>
            <person name="Natvig D.O."/>
            <person name="Powell A.J."/>
            <person name="Tsang A."/>
            <person name="Grigoriev I.V."/>
        </authorList>
    </citation>
    <scope>NUCLEOTIDE SEQUENCE [LARGE SCALE GENOMIC DNA]</scope>
    <source>
        <strain evidence="1 2">ATCC 24622</strain>
    </source>
</reference>
<protein>
    <submittedName>
        <fullName evidence="1">Uncharacterized protein</fullName>
    </submittedName>
</protein>
<accession>A0ABR3VHZ7</accession>
<sequence length="210" mass="24090">MQFTTNKGRNVLVGSYAPRELDLRAVCTLRSRRTRVWYSVPHENFDGEVRYVALDRLSPAVPRRYPPEVVPATPFDGSSLGQAPWLFSSCPTADIAELILCRDDSLEYRPVLGMVVRYGSGRRASVGEVRLDLELEEVRVDPDAPLYIHSWRARRQGLCVVDVTHERGPSGRRQHWLNMHKDQMLEWFFTDQCTIVRHGTTGKCYLDVDD</sequence>
<dbReference type="EMBL" id="JAZHXJ010002133">
    <property type="protein sequence ID" value="KAL1840985.1"/>
    <property type="molecule type" value="Genomic_DNA"/>
</dbReference>
<evidence type="ECO:0000313" key="1">
    <source>
        <dbReference type="EMBL" id="KAL1840985.1"/>
    </source>
</evidence>
<proteinExistence type="predicted"/>
<evidence type="ECO:0000313" key="2">
    <source>
        <dbReference type="Proteomes" id="UP001586593"/>
    </source>
</evidence>
<comment type="caution">
    <text evidence="1">The sequence shown here is derived from an EMBL/GenBank/DDBJ whole genome shotgun (WGS) entry which is preliminary data.</text>
</comment>